<dbReference type="Proteomes" id="UP000238071">
    <property type="component" value="Unassembled WGS sequence"/>
</dbReference>
<dbReference type="Pfam" id="PF08544">
    <property type="entry name" value="GHMP_kinases_C"/>
    <property type="match status" value="1"/>
</dbReference>
<evidence type="ECO:0000256" key="9">
    <source>
        <dbReference type="ARBA" id="ARBA00032554"/>
    </source>
</evidence>
<feature type="active site" evidence="10">
    <location>
        <position position="20"/>
    </location>
</feature>
<evidence type="ECO:0000259" key="12">
    <source>
        <dbReference type="Pfam" id="PF08544"/>
    </source>
</evidence>
<evidence type="ECO:0000256" key="1">
    <source>
        <dbReference type="ARBA" id="ARBA00009684"/>
    </source>
</evidence>
<dbReference type="InterPro" id="IPR014721">
    <property type="entry name" value="Ribsml_uS5_D2-typ_fold_subgr"/>
</dbReference>
<dbReference type="PANTHER" id="PTHR43527">
    <property type="entry name" value="4-DIPHOSPHOCYTIDYL-2-C-METHYL-D-ERYTHRITOL KINASE, CHLOROPLASTIC"/>
    <property type="match status" value="1"/>
</dbReference>
<dbReference type="InterPro" id="IPR020568">
    <property type="entry name" value="Ribosomal_Su5_D2-typ_SF"/>
</dbReference>
<evidence type="ECO:0000256" key="4">
    <source>
        <dbReference type="ARBA" id="ARBA00022679"/>
    </source>
</evidence>
<gene>
    <name evidence="10" type="primary">ispE</name>
    <name evidence="13" type="ORF">B0F88_103190</name>
</gene>
<keyword evidence="5 10" id="KW-0547">Nucleotide-binding</keyword>
<feature type="active site" evidence="10">
    <location>
        <position position="145"/>
    </location>
</feature>
<dbReference type="GO" id="GO:0005524">
    <property type="term" value="F:ATP binding"/>
    <property type="evidence" value="ECO:0007669"/>
    <property type="project" value="UniProtKB-UniRule"/>
</dbReference>
<evidence type="ECO:0000313" key="13">
    <source>
        <dbReference type="EMBL" id="PPK72752.1"/>
    </source>
</evidence>
<dbReference type="NCBIfam" id="TIGR00154">
    <property type="entry name" value="ispE"/>
    <property type="match status" value="1"/>
</dbReference>
<protein>
    <recommendedName>
        <fullName evidence="3 10">4-diphosphocytidyl-2-C-methyl-D-erythritol kinase</fullName>
        <shortName evidence="10">CMK</shortName>
        <ecNumber evidence="2 10">2.7.1.148</ecNumber>
    </recommendedName>
    <alternativeName>
        <fullName evidence="9 10">4-(cytidine-5'-diphospho)-2-C-methyl-D-erythritol kinase</fullName>
    </alternativeName>
</protein>
<dbReference type="AlphaFoldDB" id="A0A2S6H5I7"/>
<proteinExistence type="inferred from homology"/>
<evidence type="ECO:0000256" key="3">
    <source>
        <dbReference type="ARBA" id="ARBA00017473"/>
    </source>
</evidence>
<feature type="domain" description="GHMP kinase C-terminal" evidence="12">
    <location>
        <begin position="209"/>
        <end position="269"/>
    </location>
</feature>
<dbReference type="EC" id="2.7.1.148" evidence="2 10"/>
<sequence length="293" mass="32540">MIQKQINRSAWAERWPAPAKLNLMLRITGQRSDGYHLLQTVFQFIDLCDWITFHPVDDGRVSLLKPMPGVPEEDDLTIRAAKLLKMEAGCEHGVCIEVEKNLPMGGGLGGGSSDAATTLVVLNQLWNLRLPMEKLMELGLSLGADVPVFIYGYSAWAEGVGEKLEKINIPEQWIVVIKPDCHVDTKEIFLAKNLTRDSKSITIADFIAGQNQNDCLGVVSERYQFVKDALVDLSEFSEARLTGTGACVFAQFDSEEVAASAYRSLQGKWRVYLVRGVNESPLFSKLRNGSYIS</sequence>
<comment type="similarity">
    <text evidence="1 10">Belongs to the GHMP kinase family. IspE subfamily.</text>
</comment>
<evidence type="ECO:0000256" key="2">
    <source>
        <dbReference type="ARBA" id="ARBA00012052"/>
    </source>
</evidence>
<dbReference type="GO" id="GO:0016114">
    <property type="term" value="P:terpenoid biosynthetic process"/>
    <property type="evidence" value="ECO:0007669"/>
    <property type="project" value="UniProtKB-UniRule"/>
</dbReference>
<evidence type="ECO:0000256" key="8">
    <source>
        <dbReference type="ARBA" id="ARBA00023229"/>
    </source>
</evidence>
<dbReference type="HAMAP" id="MF_00061">
    <property type="entry name" value="IspE"/>
    <property type="match status" value="1"/>
</dbReference>
<dbReference type="InterPro" id="IPR006204">
    <property type="entry name" value="GHMP_kinase_N_dom"/>
</dbReference>
<keyword evidence="7 10" id="KW-0067">ATP-binding</keyword>
<dbReference type="SUPFAM" id="SSF54211">
    <property type="entry name" value="Ribosomal protein S5 domain 2-like"/>
    <property type="match status" value="1"/>
</dbReference>
<comment type="catalytic activity">
    <reaction evidence="10">
        <text>4-CDP-2-C-methyl-D-erythritol + ATP = 4-CDP-2-C-methyl-D-erythritol 2-phosphate + ADP + H(+)</text>
        <dbReference type="Rhea" id="RHEA:18437"/>
        <dbReference type="ChEBI" id="CHEBI:15378"/>
        <dbReference type="ChEBI" id="CHEBI:30616"/>
        <dbReference type="ChEBI" id="CHEBI:57823"/>
        <dbReference type="ChEBI" id="CHEBI:57919"/>
        <dbReference type="ChEBI" id="CHEBI:456216"/>
        <dbReference type="EC" id="2.7.1.148"/>
    </reaction>
</comment>
<keyword evidence="4 10" id="KW-0808">Transferase</keyword>
<dbReference type="PANTHER" id="PTHR43527:SF2">
    <property type="entry name" value="4-DIPHOSPHOCYTIDYL-2-C-METHYL-D-ERYTHRITOL KINASE, CHLOROPLASTIC"/>
    <property type="match status" value="1"/>
</dbReference>
<keyword evidence="6 10" id="KW-0418">Kinase</keyword>
<keyword evidence="8 10" id="KW-0414">Isoprene biosynthesis</keyword>
<accession>A0A2S6H5I7</accession>
<dbReference type="GO" id="GO:0050515">
    <property type="term" value="F:4-(cytidine 5'-diphospho)-2-C-methyl-D-erythritol kinase activity"/>
    <property type="evidence" value="ECO:0007669"/>
    <property type="project" value="UniProtKB-UniRule"/>
</dbReference>
<dbReference type="Gene3D" id="3.30.230.10">
    <property type="match status" value="1"/>
</dbReference>
<evidence type="ECO:0000256" key="5">
    <source>
        <dbReference type="ARBA" id="ARBA00022741"/>
    </source>
</evidence>
<feature type="binding site" evidence="10">
    <location>
        <begin position="103"/>
        <end position="113"/>
    </location>
    <ligand>
        <name>ATP</name>
        <dbReference type="ChEBI" id="CHEBI:30616"/>
    </ligand>
</feature>
<dbReference type="OrthoDB" id="9809438at2"/>
<dbReference type="InterPro" id="IPR004424">
    <property type="entry name" value="IspE"/>
</dbReference>
<dbReference type="GO" id="GO:0019288">
    <property type="term" value="P:isopentenyl diphosphate biosynthetic process, methylerythritol 4-phosphate pathway"/>
    <property type="evidence" value="ECO:0007669"/>
    <property type="project" value="UniProtKB-UniRule"/>
</dbReference>
<dbReference type="Pfam" id="PF00288">
    <property type="entry name" value="GHMP_kinases_N"/>
    <property type="match status" value="1"/>
</dbReference>
<dbReference type="RefSeq" id="WP_104422844.1">
    <property type="nucleotide sequence ID" value="NZ_PTIY01000003.1"/>
</dbReference>
<dbReference type="SUPFAM" id="SSF55060">
    <property type="entry name" value="GHMP Kinase, C-terminal domain"/>
    <property type="match status" value="1"/>
</dbReference>
<dbReference type="UniPathway" id="UPA00056">
    <property type="reaction ID" value="UER00094"/>
</dbReference>
<dbReference type="InterPro" id="IPR013750">
    <property type="entry name" value="GHMP_kinase_C_dom"/>
</dbReference>
<dbReference type="InterPro" id="IPR036554">
    <property type="entry name" value="GHMP_kinase_C_sf"/>
</dbReference>
<evidence type="ECO:0000259" key="11">
    <source>
        <dbReference type="Pfam" id="PF00288"/>
    </source>
</evidence>
<feature type="domain" description="GHMP kinase N-terminal" evidence="11">
    <location>
        <begin position="76"/>
        <end position="152"/>
    </location>
</feature>
<evidence type="ECO:0000256" key="7">
    <source>
        <dbReference type="ARBA" id="ARBA00022840"/>
    </source>
</evidence>
<evidence type="ECO:0000256" key="10">
    <source>
        <dbReference type="HAMAP-Rule" id="MF_00061"/>
    </source>
</evidence>
<name>A0A2S6H5I7_9GAMM</name>
<keyword evidence="14" id="KW-1185">Reference proteome</keyword>
<evidence type="ECO:0000313" key="14">
    <source>
        <dbReference type="Proteomes" id="UP000238071"/>
    </source>
</evidence>
<comment type="function">
    <text evidence="10">Catalyzes the phosphorylation of the position 2 hydroxy group of 4-diphosphocytidyl-2C-methyl-D-erythritol.</text>
</comment>
<organism evidence="13 14">
    <name type="scientific">Methylobacter tundripaludum</name>
    <dbReference type="NCBI Taxonomy" id="173365"/>
    <lineage>
        <taxon>Bacteria</taxon>
        <taxon>Pseudomonadati</taxon>
        <taxon>Pseudomonadota</taxon>
        <taxon>Gammaproteobacteria</taxon>
        <taxon>Methylococcales</taxon>
        <taxon>Methylococcaceae</taxon>
        <taxon>Methylobacter</taxon>
    </lineage>
</organism>
<dbReference type="Gene3D" id="3.30.70.890">
    <property type="entry name" value="GHMP kinase, C-terminal domain"/>
    <property type="match status" value="1"/>
</dbReference>
<comment type="caution">
    <text evidence="13">The sequence shown here is derived from an EMBL/GenBank/DDBJ whole genome shotgun (WGS) entry which is preliminary data.</text>
</comment>
<comment type="pathway">
    <text evidence="10">Isoprenoid biosynthesis; isopentenyl diphosphate biosynthesis via DXP pathway; isopentenyl diphosphate from 1-deoxy-D-xylulose 5-phosphate: step 3/6.</text>
</comment>
<reference evidence="13 14" key="1">
    <citation type="submission" date="2018-02" db="EMBL/GenBank/DDBJ databases">
        <title>Subsurface microbial communities from deep shales in Ohio and West Virginia, USA.</title>
        <authorList>
            <person name="Wrighton K."/>
        </authorList>
    </citation>
    <scope>NUCLEOTIDE SEQUENCE [LARGE SCALE GENOMIC DNA]</scope>
    <source>
        <strain evidence="13 14">OWC-G53F</strain>
    </source>
</reference>
<evidence type="ECO:0000256" key="6">
    <source>
        <dbReference type="ARBA" id="ARBA00022777"/>
    </source>
</evidence>
<dbReference type="PIRSF" id="PIRSF010376">
    <property type="entry name" value="IspE"/>
    <property type="match status" value="1"/>
</dbReference>
<dbReference type="EMBL" id="PTIY01000003">
    <property type="protein sequence ID" value="PPK72752.1"/>
    <property type="molecule type" value="Genomic_DNA"/>
</dbReference>